<evidence type="ECO:0000313" key="3">
    <source>
        <dbReference type="EMBL" id="BES91931.1"/>
    </source>
</evidence>
<dbReference type="SUPFAM" id="SSF75011">
    <property type="entry name" value="3-carboxy-cis,cis-mucoante lactonizing enzyme"/>
    <property type="match status" value="1"/>
</dbReference>
<dbReference type="Proteomes" id="UP001307889">
    <property type="component" value="Chromosome 3"/>
</dbReference>
<keyword evidence="2" id="KW-0711">Selenium</keyword>
<dbReference type="PANTHER" id="PTHR23300:SF0">
    <property type="entry name" value="METHANETHIOL OXIDASE"/>
    <property type="match status" value="1"/>
</dbReference>
<name>A0ABN7AI44_9HEMI</name>
<keyword evidence="4" id="KW-1185">Reference proteome</keyword>
<sequence length="499" mass="55588">MSSVVSGTFGLTSLIEELNGGMTLHQKSQDTCGCGPGYATPAQAMRGPREKILYVVCIRPNSKVTGLPDYLATIDVDPESPTYSQVIHRTYALHPGDELHHMGWNTCSSCFGDASQKRNRLILPSLNSDRIYVLDTSDERAPKIHKVIEPEEMHNHNVSFPHTTHCLPSGEVMISTLGDAQGEAVGDFVLIDSTTWTIKGTWTKGEEKAKFGYDFWYQPHHDAMVSTEWAAPKTIKAGLDFKKQTPIGMSLNFYKWSSRELIQTINFGSEGITPLEVRFLHDPLEAQGYVGCCISANIFRFFKQEDGTWGVEKVIDVPDKIVEGWHTRDLKGLISDILISMDDRFLYFNNFLHGDVRQYDISDRRHPKLVGQVFVGGKLHLGSEIKVIEDPELKEPPEECIIKGVKVKGGAQMMQLSLDGKRLYVTNSLYTPWDAVLYPDLASHGCALVKIDVDTDKGGLRIDKDFLVNFGAEPGGPSFAHECRYPGGDCTSDIFLPQV</sequence>
<gene>
    <name evidence="3" type="ORF">NTJ_04739</name>
</gene>
<dbReference type="PANTHER" id="PTHR23300">
    <property type="entry name" value="METHANETHIOL OXIDASE"/>
    <property type="match status" value="1"/>
</dbReference>
<protein>
    <recommendedName>
        <fullName evidence="5">Methanethiol oxidase</fullName>
    </recommendedName>
</protein>
<accession>A0ABN7AI44</accession>
<evidence type="ECO:0000313" key="4">
    <source>
        <dbReference type="Proteomes" id="UP001307889"/>
    </source>
</evidence>
<reference evidence="3 4" key="1">
    <citation type="submission" date="2023-09" db="EMBL/GenBank/DDBJ databases">
        <title>Nesidiocoris tenuis whole genome shotgun sequence.</title>
        <authorList>
            <person name="Shibata T."/>
            <person name="Shimoda M."/>
            <person name="Kobayashi T."/>
            <person name="Uehara T."/>
        </authorList>
    </citation>
    <scope>NUCLEOTIDE SEQUENCE [LARGE SCALE GENOMIC DNA]</scope>
    <source>
        <strain evidence="3 4">Japan</strain>
    </source>
</reference>
<proteinExistence type="inferred from homology"/>
<comment type="similarity">
    <text evidence="1">Belongs to the selenium-binding protein family.</text>
</comment>
<dbReference type="Pfam" id="PF05694">
    <property type="entry name" value="SBP56"/>
    <property type="match status" value="1"/>
</dbReference>
<dbReference type="InterPro" id="IPR008826">
    <property type="entry name" value="Se-bd"/>
</dbReference>
<dbReference type="EMBL" id="AP028911">
    <property type="protein sequence ID" value="BES91931.1"/>
    <property type="molecule type" value="Genomic_DNA"/>
</dbReference>
<evidence type="ECO:0000256" key="1">
    <source>
        <dbReference type="ARBA" id="ARBA00005606"/>
    </source>
</evidence>
<evidence type="ECO:0000256" key="2">
    <source>
        <dbReference type="ARBA" id="ARBA00023266"/>
    </source>
</evidence>
<evidence type="ECO:0008006" key="5">
    <source>
        <dbReference type="Google" id="ProtNLM"/>
    </source>
</evidence>
<organism evidence="3 4">
    <name type="scientific">Nesidiocoris tenuis</name>
    <dbReference type="NCBI Taxonomy" id="355587"/>
    <lineage>
        <taxon>Eukaryota</taxon>
        <taxon>Metazoa</taxon>
        <taxon>Ecdysozoa</taxon>
        <taxon>Arthropoda</taxon>
        <taxon>Hexapoda</taxon>
        <taxon>Insecta</taxon>
        <taxon>Pterygota</taxon>
        <taxon>Neoptera</taxon>
        <taxon>Paraneoptera</taxon>
        <taxon>Hemiptera</taxon>
        <taxon>Heteroptera</taxon>
        <taxon>Panheteroptera</taxon>
        <taxon>Cimicomorpha</taxon>
        <taxon>Miridae</taxon>
        <taxon>Dicyphina</taxon>
        <taxon>Nesidiocoris</taxon>
    </lineage>
</organism>